<dbReference type="CDD" id="cd00093">
    <property type="entry name" value="HTH_XRE"/>
    <property type="match status" value="1"/>
</dbReference>
<comment type="caution">
    <text evidence="3">The sequence shown here is derived from an EMBL/GenBank/DDBJ whole genome shotgun (WGS) entry which is preliminary data.</text>
</comment>
<evidence type="ECO:0000313" key="4">
    <source>
        <dbReference type="Proteomes" id="UP000228680"/>
    </source>
</evidence>
<dbReference type="SMART" id="SM00530">
    <property type="entry name" value="HTH_XRE"/>
    <property type="match status" value="1"/>
</dbReference>
<dbReference type="RefSeq" id="WP_100353950.1">
    <property type="nucleotide sequence ID" value="NZ_PCGR01000003.1"/>
</dbReference>
<dbReference type="InterPro" id="IPR011990">
    <property type="entry name" value="TPR-like_helical_dom_sf"/>
</dbReference>
<dbReference type="Pfam" id="PF01381">
    <property type="entry name" value="HTH_3"/>
    <property type="match status" value="1"/>
</dbReference>
<dbReference type="PROSITE" id="PS50005">
    <property type="entry name" value="TPR"/>
    <property type="match status" value="1"/>
</dbReference>
<keyword evidence="1" id="KW-0802">TPR repeat</keyword>
<organism evidence="3 4">
    <name type="scientific">Chryseomicrobium excrementi</name>
    <dbReference type="NCBI Taxonomy" id="2041346"/>
    <lineage>
        <taxon>Bacteria</taxon>
        <taxon>Bacillati</taxon>
        <taxon>Bacillota</taxon>
        <taxon>Bacilli</taxon>
        <taxon>Bacillales</taxon>
        <taxon>Caryophanaceae</taxon>
        <taxon>Chryseomicrobium</taxon>
    </lineage>
</organism>
<evidence type="ECO:0000256" key="1">
    <source>
        <dbReference type="PROSITE-ProRule" id="PRU00339"/>
    </source>
</evidence>
<dbReference type="EMBL" id="PCGR01000003">
    <property type="protein sequence ID" value="PJK16173.1"/>
    <property type="molecule type" value="Genomic_DNA"/>
</dbReference>
<dbReference type="SMART" id="SM00028">
    <property type="entry name" value="TPR"/>
    <property type="match status" value="3"/>
</dbReference>
<dbReference type="InterPro" id="IPR053163">
    <property type="entry name" value="HTH-type_regulator_Rgg"/>
</dbReference>
<dbReference type="Proteomes" id="UP000228680">
    <property type="component" value="Unassembled WGS sequence"/>
</dbReference>
<evidence type="ECO:0000313" key="3">
    <source>
        <dbReference type="EMBL" id="PJK16173.1"/>
    </source>
</evidence>
<feature type="domain" description="HTH cro/C1-type" evidence="2">
    <location>
        <begin position="13"/>
        <end position="66"/>
    </location>
</feature>
<dbReference type="SUPFAM" id="SSF47413">
    <property type="entry name" value="lambda repressor-like DNA-binding domains"/>
    <property type="match status" value="1"/>
</dbReference>
<dbReference type="SUPFAM" id="SSF48452">
    <property type="entry name" value="TPR-like"/>
    <property type="match status" value="1"/>
</dbReference>
<gene>
    <name evidence="3" type="ORF">CQS04_09675</name>
</gene>
<dbReference type="PANTHER" id="PTHR37038">
    <property type="entry name" value="TRANSCRIPTIONAL REGULATOR-RELATED"/>
    <property type="match status" value="1"/>
</dbReference>
<dbReference type="PANTHER" id="PTHR37038:SF14">
    <property type="entry name" value="TRANSCRIPTIONAL ACTIVATOR"/>
    <property type="match status" value="1"/>
</dbReference>
<dbReference type="AlphaFoldDB" id="A0A2M9EY81"/>
<feature type="repeat" description="TPR" evidence="1">
    <location>
        <begin position="204"/>
        <end position="237"/>
    </location>
</feature>
<name>A0A2M9EY81_9BACL</name>
<dbReference type="GO" id="GO:0003677">
    <property type="term" value="F:DNA binding"/>
    <property type="evidence" value="ECO:0007669"/>
    <property type="project" value="InterPro"/>
</dbReference>
<dbReference type="InterPro" id="IPR041315">
    <property type="entry name" value="PlcR_TPR"/>
</dbReference>
<proteinExistence type="predicted"/>
<dbReference type="PROSITE" id="PS50943">
    <property type="entry name" value="HTH_CROC1"/>
    <property type="match status" value="1"/>
</dbReference>
<dbReference type="InterPro" id="IPR010982">
    <property type="entry name" value="Lambda_DNA-bd_dom_sf"/>
</dbReference>
<evidence type="ECO:0000259" key="2">
    <source>
        <dbReference type="PROSITE" id="PS50943"/>
    </source>
</evidence>
<reference evidence="3 4" key="1">
    <citation type="submission" date="2017-10" db="EMBL/GenBank/DDBJ databases">
        <title>Draft genome of Chryseomicrobium casticus sp. nov.</title>
        <authorList>
            <person name="Chakraborty R."/>
            <person name="Saha T."/>
        </authorList>
    </citation>
    <scope>NUCLEOTIDE SEQUENCE [LARGE SCALE GENOMIC DNA]</scope>
    <source>
        <strain evidence="3 4">ET03</strain>
    </source>
</reference>
<dbReference type="Gene3D" id="1.25.40.10">
    <property type="entry name" value="Tetratricopeptide repeat domain"/>
    <property type="match status" value="1"/>
</dbReference>
<accession>A0A2M9EY81</accession>
<dbReference type="InterPro" id="IPR019734">
    <property type="entry name" value="TPR_rpt"/>
</dbReference>
<sequence>MDPYLDLAIGKTIKELRGSLGISQKELAKDICTQSLISHIESGSNIPNSVLLKLIAEKLGITLDGLLLMSENPTFDQFKKVESKVMRFIEANDYKNALRIIEFEKSTPTYENGGKVKQFFLWAEGVCHYYLTNDFTLAMRLLEQALNSTNNLIFSYQDAQILNSQGILYAEESMLEESTKTFKSILAIKDKVPSHILSISPLLPKVYYNLAKVITMQGKYEESIKYCQEGISYSENMESISVLGELYFQIGLNYEKMQDYKQALLWLKKSQEIYKVKVRNPKWLTIITDKIDEVQFHLK</sequence>
<protein>
    <recommendedName>
        <fullName evidence="2">HTH cro/C1-type domain-containing protein</fullName>
    </recommendedName>
</protein>
<dbReference type="OrthoDB" id="1150409at2"/>
<dbReference type="Pfam" id="PF18768">
    <property type="entry name" value="RNPP_C"/>
    <property type="match status" value="1"/>
</dbReference>
<keyword evidence="4" id="KW-1185">Reference proteome</keyword>
<dbReference type="InterPro" id="IPR001387">
    <property type="entry name" value="Cro/C1-type_HTH"/>
</dbReference>